<comment type="caution">
    <text evidence="2">The sequence shown here is derived from an EMBL/GenBank/DDBJ whole genome shotgun (WGS) entry which is preliminary data.</text>
</comment>
<keyword evidence="1" id="KW-0812">Transmembrane</keyword>
<sequence length="385" mass="43650">MLRLLYSLSLLEVAVGGGGRMAGFAPVSVRGLLAGICLAVALVDYLKNGARVSAGTSFLVLLFIVSTTAGISVGYLAGNEFDAIASDVAQVSFFLVILFFQQCFRRRKYFFLTERLIVVSAVFLAVSYIAVLFLIFWQNRFYEVYEFLSRSDDFFFRENKTFFFKGFVYLGVGFFFLLERLTFWRFFSLLIVFGAIILCDTRGMYMALALVVLFLYFRAYWSVSVVIVSFGFWMVSGGEVLNSFAKPESDIVRLLDMRYVFDNMDILSTIFGHGFGAEINGRNRIEVAWVEILYKQGIIGIAFWLYWFATLASNYCALTGQAKKYGRPYFASALFIFILSFTNPFMNNSIGLIVLIVAHFSLLHLVRWQKSMIGDNKSLMILGVS</sequence>
<feature type="transmembrane region" description="Helical" evidence="1">
    <location>
        <begin position="83"/>
        <end position="104"/>
    </location>
</feature>
<dbReference type="Proteomes" id="UP001190002">
    <property type="component" value="Unassembled WGS sequence"/>
</dbReference>
<gene>
    <name evidence="3" type="ORF">R77569_04673</name>
    <name evidence="2" type="ORF">R77591_02681</name>
</gene>
<feature type="transmembrane region" description="Helical" evidence="1">
    <location>
        <begin position="190"/>
        <end position="213"/>
    </location>
</feature>
<evidence type="ECO:0008006" key="6">
    <source>
        <dbReference type="Google" id="ProtNLM"/>
    </source>
</evidence>
<feature type="transmembrane region" description="Helical" evidence="1">
    <location>
        <begin position="116"/>
        <end position="137"/>
    </location>
</feature>
<feature type="transmembrane region" description="Helical" evidence="1">
    <location>
        <begin position="26"/>
        <end position="46"/>
    </location>
</feature>
<accession>A0AAD2EIG5</accession>
<keyword evidence="1" id="KW-1133">Transmembrane helix</keyword>
<feature type="transmembrane region" description="Helical" evidence="1">
    <location>
        <begin position="162"/>
        <end position="178"/>
    </location>
</feature>
<evidence type="ECO:0000313" key="3">
    <source>
        <dbReference type="EMBL" id="CAJ0897180.1"/>
    </source>
</evidence>
<evidence type="ECO:0000313" key="2">
    <source>
        <dbReference type="EMBL" id="CAJ0685301.1"/>
    </source>
</evidence>
<dbReference type="Proteomes" id="UP001190452">
    <property type="component" value="Unassembled WGS sequence"/>
</dbReference>
<reference evidence="2 5" key="1">
    <citation type="submission" date="2023-07" db="EMBL/GenBank/DDBJ databases">
        <authorList>
            <person name="Peeters C."/>
        </authorList>
    </citation>
    <scope>NUCLEOTIDE SEQUENCE</scope>
    <source>
        <strain evidence="3 5">R-77569</strain>
        <strain evidence="2">R-77591</strain>
    </source>
</reference>
<evidence type="ECO:0000313" key="5">
    <source>
        <dbReference type="Proteomes" id="UP001190452"/>
    </source>
</evidence>
<keyword evidence="5" id="KW-1185">Reference proteome</keyword>
<protein>
    <recommendedName>
        <fullName evidence="6">O-antigen ligase domain-containing protein</fullName>
    </recommendedName>
</protein>
<feature type="transmembrane region" description="Helical" evidence="1">
    <location>
        <begin position="329"/>
        <end position="346"/>
    </location>
</feature>
<proteinExistence type="predicted"/>
<dbReference type="AlphaFoldDB" id="A0AAD2EIG5"/>
<evidence type="ECO:0000313" key="4">
    <source>
        <dbReference type="Proteomes" id="UP001190002"/>
    </source>
</evidence>
<feature type="transmembrane region" description="Helical" evidence="1">
    <location>
        <begin position="58"/>
        <end position="77"/>
    </location>
</feature>
<dbReference type="EMBL" id="CAUDKV010000029">
    <property type="protein sequence ID" value="CAJ0897180.1"/>
    <property type="molecule type" value="Genomic_DNA"/>
</dbReference>
<keyword evidence="1" id="KW-0472">Membrane</keyword>
<organism evidence="2 4">
    <name type="scientific">Ralstonia mannitolilytica</name>
    <dbReference type="NCBI Taxonomy" id="105219"/>
    <lineage>
        <taxon>Bacteria</taxon>
        <taxon>Pseudomonadati</taxon>
        <taxon>Pseudomonadota</taxon>
        <taxon>Betaproteobacteria</taxon>
        <taxon>Burkholderiales</taxon>
        <taxon>Burkholderiaceae</taxon>
        <taxon>Ralstonia</taxon>
    </lineage>
</organism>
<dbReference type="RefSeq" id="WP_167309910.1">
    <property type="nucleotide sequence ID" value="NZ_CATVXE010000010.1"/>
</dbReference>
<feature type="transmembrane region" description="Helical" evidence="1">
    <location>
        <begin position="297"/>
        <end position="317"/>
    </location>
</feature>
<feature type="transmembrane region" description="Helical" evidence="1">
    <location>
        <begin position="219"/>
        <end position="238"/>
    </location>
</feature>
<evidence type="ECO:0000256" key="1">
    <source>
        <dbReference type="SAM" id="Phobius"/>
    </source>
</evidence>
<dbReference type="EMBL" id="CATVXE010000010">
    <property type="protein sequence ID" value="CAJ0685301.1"/>
    <property type="molecule type" value="Genomic_DNA"/>
</dbReference>
<name>A0AAD2EIG5_9RALS</name>